<comment type="caution">
    <text evidence="3">The sequence shown here is derived from an EMBL/GenBank/DDBJ whole genome shotgun (WGS) entry which is preliminary data.</text>
</comment>
<keyword evidence="1" id="KW-0732">Signal</keyword>
<dbReference type="AlphaFoldDB" id="A0A2V3PX53"/>
<dbReference type="Proteomes" id="UP000247973">
    <property type="component" value="Unassembled WGS sequence"/>
</dbReference>
<dbReference type="PROSITE" id="PS51257">
    <property type="entry name" value="PROKAR_LIPOPROTEIN"/>
    <property type="match status" value="1"/>
</dbReference>
<proteinExistence type="predicted"/>
<evidence type="ECO:0000313" key="3">
    <source>
        <dbReference type="EMBL" id="PXV69168.1"/>
    </source>
</evidence>
<evidence type="ECO:0000313" key="4">
    <source>
        <dbReference type="Proteomes" id="UP000247973"/>
    </source>
</evidence>
<dbReference type="RefSeq" id="WP_110309121.1">
    <property type="nucleotide sequence ID" value="NZ_QICL01000001.1"/>
</dbReference>
<dbReference type="InterPro" id="IPR021255">
    <property type="entry name" value="DUF2807"/>
</dbReference>
<keyword evidence="4" id="KW-1185">Reference proteome</keyword>
<dbReference type="PANTHER" id="PTHR39200">
    <property type="entry name" value="HYPOTHETICAL EXPORTED PROTEIN"/>
    <property type="match status" value="1"/>
</dbReference>
<gene>
    <name evidence="3" type="ORF">CLV62_101437</name>
</gene>
<dbReference type="Gene3D" id="2.160.20.120">
    <property type="match status" value="1"/>
</dbReference>
<feature type="signal peptide" evidence="1">
    <location>
        <begin position="1"/>
        <end position="20"/>
    </location>
</feature>
<feature type="chain" id="PRO_5016113434" evidence="1">
    <location>
        <begin position="21"/>
        <end position="241"/>
    </location>
</feature>
<accession>A0A2V3PX53</accession>
<organism evidence="3 4">
    <name type="scientific">Dysgonomonas alginatilytica</name>
    <dbReference type="NCBI Taxonomy" id="1605892"/>
    <lineage>
        <taxon>Bacteria</taxon>
        <taxon>Pseudomonadati</taxon>
        <taxon>Bacteroidota</taxon>
        <taxon>Bacteroidia</taxon>
        <taxon>Bacteroidales</taxon>
        <taxon>Dysgonomonadaceae</taxon>
        <taxon>Dysgonomonas</taxon>
    </lineage>
</organism>
<dbReference type="Pfam" id="PF10988">
    <property type="entry name" value="DUF2807"/>
    <property type="match status" value="1"/>
</dbReference>
<protein>
    <submittedName>
        <fullName evidence="3">Putative autotransporter adhesin-like protein</fullName>
    </submittedName>
</protein>
<dbReference type="OrthoDB" id="995605at2"/>
<sequence length="241" mass="25835">MKKSIHVLTYICCIAVLALASCKGKAVQGDGNVISHEVPIEIYSEIKVEGAIDIVYNAKPDEAAYLRIEADDNIIPLIDVKVKGRLLTVKAKESINPSRFVIYTNSPSLKYVESKGASNITLQGAVAGDELKIEMKGTGNFKADNLVYDKAEFQLRGAGNMDMSGQVHKAKIDISGSGDVKASDLAVNEMESIIRGSGNIEINVLDKLSAEIKGKGTIAYKGNPQITKNNIKGAGVLKVLQ</sequence>
<feature type="domain" description="Putative auto-transporter adhesin head GIN" evidence="2">
    <location>
        <begin position="43"/>
        <end position="224"/>
    </location>
</feature>
<name>A0A2V3PX53_9BACT</name>
<dbReference type="EMBL" id="QICL01000001">
    <property type="protein sequence ID" value="PXV69168.1"/>
    <property type="molecule type" value="Genomic_DNA"/>
</dbReference>
<dbReference type="PANTHER" id="PTHR39200:SF1">
    <property type="entry name" value="AUTO-TRANSPORTER ADHESIN HEAD GIN DOMAIN-CONTAINING PROTEIN-RELATED"/>
    <property type="match status" value="1"/>
</dbReference>
<evidence type="ECO:0000259" key="2">
    <source>
        <dbReference type="Pfam" id="PF10988"/>
    </source>
</evidence>
<reference evidence="3 4" key="1">
    <citation type="submission" date="2018-03" db="EMBL/GenBank/DDBJ databases">
        <title>Genomic Encyclopedia of Archaeal and Bacterial Type Strains, Phase II (KMG-II): from individual species to whole genera.</title>
        <authorList>
            <person name="Goeker M."/>
        </authorList>
    </citation>
    <scope>NUCLEOTIDE SEQUENCE [LARGE SCALE GENOMIC DNA]</scope>
    <source>
        <strain evidence="3 4">DSM 100214</strain>
    </source>
</reference>
<evidence type="ECO:0000256" key="1">
    <source>
        <dbReference type="SAM" id="SignalP"/>
    </source>
</evidence>